<protein>
    <submittedName>
        <fullName evidence="2">Uncharacterized protein</fullName>
    </submittedName>
</protein>
<sequence>MEIVVYKCRIKLEYVKDHFDAIVISLQSQAATSTSTGESASIPATPVIAPSDSVAFLRRDLSGMNMASDMSSVSGAPLHAAMSSISHNPSDISIVEAPPDNVEYRTCTVSFKSLLRKGVPSDLVESFLQKLSTALHDVSDYVMDLQLVVYTLMLSMKSSQLLACSGNRFSPLTHLGADEGNLTDSTGTAAGSDGNGVDQVITNDAIDKDEIRDGSVKCDGDLNGDDGDAGATANDRGQTAIFEPLPESYKMRAEDIDFGSGQFMRRKITLKDKKTTEEGKRVQEIQQQLLRSSVFRAKEVEDIMSNLDAHRSNGQALQAFYHSKKQNTLSNKVEHFDRRFRSRFASHERSFCAGVRPQTSLTMFIGDRGHCAGSRLKGHMKFGGKWKPRLHSSVATVHTTNEHKTSQACMYCFGPISHPTQTIRTKDGKTKTRSIHGAFLCSNPACVSVLNHRAIQGRDKTSALAIAVSGLSTLLFRQPLPVFNPKPSQSNTGIISKITSFCNRNEKRDGSGAAFADA</sequence>
<comment type="caution">
    <text evidence="2">The sequence shown here is derived from an EMBL/GenBank/DDBJ whole genome shotgun (WGS) entry which is preliminary data.</text>
</comment>
<feature type="region of interest" description="Disordered" evidence="1">
    <location>
        <begin position="216"/>
        <end position="238"/>
    </location>
</feature>
<gene>
    <name evidence="2" type="ORF">ATC70_011464</name>
</gene>
<name>A0AAN7DGB9_9FUNG</name>
<dbReference type="AlphaFoldDB" id="A0AAN7DGB9"/>
<accession>A0AAN7DGB9</accession>
<reference evidence="2 3" key="1">
    <citation type="submission" date="2022-11" db="EMBL/GenBank/DDBJ databases">
        <title>Mucor velutinosus strain NIH1002 WGS.</title>
        <authorList>
            <person name="Subramanian P."/>
            <person name="Mullikin J.C."/>
            <person name="Segre J.A."/>
            <person name="Zelazny A.M."/>
        </authorList>
    </citation>
    <scope>NUCLEOTIDE SEQUENCE [LARGE SCALE GENOMIC DNA]</scope>
    <source>
        <strain evidence="2 3">NIH1002</strain>
    </source>
</reference>
<evidence type="ECO:0000313" key="3">
    <source>
        <dbReference type="Proteomes" id="UP001304243"/>
    </source>
</evidence>
<keyword evidence="3" id="KW-1185">Reference proteome</keyword>
<evidence type="ECO:0000256" key="1">
    <source>
        <dbReference type="SAM" id="MobiDB-lite"/>
    </source>
</evidence>
<dbReference type="GeneID" id="89955150"/>
<proteinExistence type="predicted"/>
<dbReference type="RefSeq" id="XP_064683158.1">
    <property type="nucleotide sequence ID" value="XM_064830656.1"/>
</dbReference>
<dbReference type="Proteomes" id="UP001304243">
    <property type="component" value="Unassembled WGS sequence"/>
</dbReference>
<dbReference type="EMBL" id="JASEJX010000014">
    <property type="protein sequence ID" value="KAK4516492.1"/>
    <property type="molecule type" value="Genomic_DNA"/>
</dbReference>
<organism evidence="2 3">
    <name type="scientific">Mucor velutinosus</name>
    <dbReference type="NCBI Taxonomy" id="708070"/>
    <lineage>
        <taxon>Eukaryota</taxon>
        <taxon>Fungi</taxon>
        <taxon>Fungi incertae sedis</taxon>
        <taxon>Mucoromycota</taxon>
        <taxon>Mucoromycotina</taxon>
        <taxon>Mucoromycetes</taxon>
        <taxon>Mucorales</taxon>
        <taxon>Mucorineae</taxon>
        <taxon>Mucoraceae</taxon>
        <taxon>Mucor</taxon>
    </lineage>
</organism>
<evidence type="ECO:0000313" key="2">
    <source>
        <dbReference type="EMBL" id="KAK4516492.1"/>
    </source>
</evidence>